<dbReference type="HOGENOM" id="CLU_073615_0_0_0"/>
<dbReference type="GO" id="GO:0000166">
    <property type="term" value="F:nucleotide binding"/>
    <property type="evidence" value="ECO:0007669"/>
    <property type="project" value="UniProtKB-KW"/>
</dbReference>
<evidence type="ECO:0000313" key="17">
    <source>
        <dbReference type="EMBL" id="AIE87979.1"/>
    </source>
</evidence>
<dbReference type="GO" id="GO:0046100">
    <property type="term" value="P:hypoxanthine metabolic process"/>
    <property type="evidence" value="ECO:0007669"/>
    <property type="project" value="TreeGrafter"/>
</dbReference>
<comment type="subcellular location">
    <subcellularLocation>
        <location evidence="2 15">Cytoplasm</location>
    </subcellularLocation>
</comment>
<dbReference type="UniPathway" id="UPA00591">
    <property type="reaction ID" value="UER00648"/>
</dbReference>
<evidence type="ECO:0000256" key="7">
    <source>
        <dbReference type="ARBA" id="ARBA00022676"/>
    </source>
</evidence>
<keyword evidence="8 15" id="KW-0808">Transferase</keyword>
<dbReference type="PANTHER" id="PTHR43340:SF1">
    <property type="entry name" value="HYPOXANTHINE PHOSPHORIBOSYLTRANSFERASE"/>
    <property type="match status" value="1"/>
</dbReference>
<dbReference type="OrthoDB" id="9802824at2"/>
<dbReference type="AlphaFoldDB" id="A0A068NZ54"/>
<dbReference type="EMBL" id="CP007139">
    <property type="protein sequence ID" value="AIE87979.1"/>
    <property type="molecule type" value="Genomic_DNA"/>
</dbReference>
<dbReference type="InterPro" id="IPR029057">
    <property type="entry name" value="PRTase-like"/>
</dbReference>
<evidence type="ECO:0000259" key="16">
    <source>
        <dbReference type="Pfam" id="PF00156"/>
    </source>
</evidence>
<keyword evidence="10 15" id="KW-0660">Purine salvage</keyword>
<keyword evidence="9 15" id="KW-0479">Metal-binding</keyword>
<keyword evidence="18" id="KW-1185">Reference proteome</keyword>
<dbReference type="EC" id="2.4.2.8" evidence="15"/>
<evidence type="ECO:0000256" key="2">
    <source>
        <dbReference type="ARBA" id="ARBA00004496"/>
    </source>
</evidence>
<evidence type="ECO:0000256" key="13">
    <source>
        <dbReference type="ARBA" id="ARBA00048811"/>
    </source>
</evidence>
<keyword evidence="6 15" id="KW-0963">Cytoplasm</keyword>
<keyword evidence="12 15" id="KW-0460">Magnesium</keyword>
<dbReference type="GO" id="GO:0005829">
    <property type="term" value="C:cytosol"/>
    <property type="evidence" value="ECO:0007669"/>
    <property type="project" value="TreeGrafter"/>
</dbReference>
<name>A0A068NZ54_FIMGI</name>
<dbReference type="FunFam" id="3.40.50.2020:FF:000006">
    <property type="entry name" value="Hypoxanthine phosphoribosyltransferase"/>
    <property type="match status" value="1"/>
</dbReference>
<evidence type="ECO:0000256" key="5">
    <source>
        <dbReference type="ARBA" id="ARBA00008391"/>
    </source>
</evidence>
<evidence type="ECO:0000256" key="10">
    <source>
        <dbReference type="ARBA" id="ARBA00022726"/>
    </source>
</evidence>
<evidence type="ECO:0000256" key="11">
    <source>
        <dbReference type="ARBA" id="ARBA00022741"/>
    </source>
</evidence>
<comment type="similarity">
    <text evidence="5 15">Belongs to the purine/pyrimidine phosphoribosyltransferase family.</text>
</comment>
<dbReference type="GO" id="GO:0032263">
    <property type="term" value="P:GMP salvage"/>
    <property type="evidence" value="ECO:0007669"/>
    <property type="project" value="TreeGrafter"/>
</dbReference>
<dbReference type="InterPro" id="IPR000836">
    <property type="entry name" value="PRTase_dom"/>
</dbReference>
<dbReference type="CDD" id="cd06223">
    <property type="entry name" value="PRTases_typeI"/>
    <property type="match status" value="1"/>
</dbReference>
<dbReference type="STRING" id="661478.OP10G_4611"/>
<dbReference type="KEGG" id="fgi:OP10G_4611"/>
<evidence type="ECO:0000256" key="15">
    <source>
        <dbReference type="RuleBase" id="RU364099"/>
    </source>
</evidence>
<dbReference type="GO" id="GO:0006178">
    <property type="term" value="P:guanine salvage"/>
    <property type="evidence" value="ECO:0007669"/>
    <property type="project" value="TreeGrafter"/>
</dbReference>
<comment type="pathway">
    <text evidence="3 15">Purine metabolism; IMP biosynthesis via salvage pathway; IMP from hypoxanthine: step 1/1.</text>
</comment>
<feature type="domain" description="Phosphoribosyltransferase" evidence="16">
    <location>
        <begin position="11"/>
        <end position="159"/>
    </location>
</feature>
<evidence type="ECO:0000256" key="8">
    <source>
        <dbReference type="ARBA" id="ARBA00022679"/>
    </source>
</evidence>
<dbReference type="NCBIfam" id="TIGR01203">
    <property type="entry name" value="HGPRTase"/>
    <property type="match status" value="1"/>
</dbReference>
<evidence type="ECO:0000256" key="6">
    <source>
        <dbReference type="ARBA" id="ARBA00022490"/>
    </source>
</evidence>
<reference evidence="17 18" key="1">
    <citation type="journal article" date="2014" name="PLoS ONE">
        <title>The first complete genome sequence of the class fimbriimonadia in the phylum armatimonadetes.</title>
        <authorList>
            <person name="Hu Z.Y."/>
            <person name="Wang Y.Z."/>
            <person name="Im W.T."/>
            <person name="Wang S.Y."/>
            <person name="Zhao G.P."/>
            <person name="Zheng H.J."/>
            <person name="Quan Z.X."/>
        </authorList>
    </citation>
    <scope>NUCLEOTIDE SEQUENCE [LARGE SCALE GENOMIC DNA]</scope>
    <source>
        <strain evidence="17">Gsoil 348</strain>
    </source>
</reference>
<dbReference type="GO" id="GO:0006166">
    <property type="term" value="P:purine ribonucleoside salvage"/>
    <property type="evidence" value="ECO:0007669"/>
    <property type="project" value="UniProtKB-KW"/>
</dbReference>
<evidence type="ECO:0000256" key="14">
    <source>
        <dbReference type="ARBA" id="ARBA00049402"/>
    </source>
</evidence>
<dbReference type="InterPro" id="IPR050408">
    <property type="entry name" value="HGPRT"/>
</dbReference>
<comment type="catalytic activity">
    <reaction evidence="13">
        <text>GMP + diphosphate = guanine + 5-phospho-alpha-D-ribose 1-diphosphate</text>
        <dbReference type="Rhea" id="RHEA:25424"/>
        <dbReference type="ChEBI" id="CHEBI:16235"/>
        <dbReference type="ChEBI" id="CHEBI:33019"/>
        <dbReference type="ChEBI" id="CHEBI:58017"/>
        <dbReference type="ChEBI" id="CHEBI:58115"/>
        <dbReference type="EC" id="2.4.2.8"/>
    </reaction>
    <physiologicalReaction direction="right-to-left" evidence="13">
        <dbReference type="Rhea" id="RHEA:25426"/>
    </physiologicalReaction>
</comment>
<evidence type="ECO:0000256" key="3">
    <source>
        <dbReference type="ARBA" id="ARBA00004669"/>
    </source>
</evidence>
<evidence type="ECO:0000256" key="1">
    <source>
        <dbReference type="ARBA" id="ARBA00001946"/>
    </source>
</evidence>
<evidence type="ECO:0000313" key="18">
    <source>
        <dbReference type="Proteomes" id="UP000027982"/>
    </source>
</evidence>
<dbReference type="eggNOG" id="COG0634">
    <property type="taxonomic scope" value="Bacteria"/>
</dbReference>
<keyword evidence="7 15" id="KW-0328">Glycosyltransferase</keyword>
<evidence type="ECO:0000256" key="4">
    <source>
        <dbReference type="ARBA" id="ARBA00004676"/>
    </source>
</evidence>
<dbReference type="InterPro" id="IPR005904">
    <property type="entry name" value="Hxn_phspho_trans"/>
</dbReference>
<dbReference type="GO" id="GO:0052657">
    <property type="term" value="F:guanine phosphoribosyltransferase activity"/>
    <property type="evidence" value="ECO:0007669"/>
    <property type="project" value="RHEA"/>
</dbReference>
<comment type="pathway">
    <text evidence="4">Purine metabolism; GMP biosynthesis via salvage pathway; GMP from guanine: step 1/1.</text>
</comment>
<dbReference type="Proteomes" id="UP000027982">
    <property type="component" value="Chromosome"/>
</dbReference>
<sequence>MTGERLEVLLSQEQLKGKIAELARAIEADYKGETVLLVAVLKGSVHFLSDLARELQLEAQLDFMQTSSYGTGKSSTGVVQIRKDLDINIENLNVIIVEDIVDTGITLSHLRELLSTRKPKSLRVVALLSKPESRKVHPSVEYIGFEIPNEFVVGYGLDYAERFRNLPYIAILREG</sequence>
<dbReference type="GO" id="GO:0004422">
    <property type="term" value="F:hypoxanthine phosphoribosyltransferase activity"/>
    <property type="evidence" value="ECO:0007669"/>
    <property type="project" value="InterPro"/>
</dbReference>
<dbReference type="RefSeq" id="WP_025228150.1">
    <property type="nucleotide sequence ID" value="NZ_CP007139.1"/>
</dbReference>
<keyword evidence="11 15" id="KW-0547">Nucleotide-binding</keyword>
<comment type="catalytic activity">
    <reaction evidence="14">
        <text>IMP + diphosphate = hypoxanthine + 5-phospho-alpha-D-ribose 1-diphosphate</text>
        <dbReference type="Rhea" id="RHEA:17973"/>
        <dbReference type="ChEBI" id="CHEBI:17368"/>
        <dbReference type="ChEBI" id="CHEBI:33019"/>
        <dbReference type="ChEBI" id="CHEBI:58017"/>
        <dbReference type="ChEBI" id="CHEBI:58053"/>
        <dbReference type="EC" id="2.4.2.8"/>
    </reaction>
    <physiologicalReaction direction="right-to-left" evidence="14">
        <dbReference type="Rhea" id="RHEA:17975"/>
    </physiologicalReaction>
</comment>
<dbReference type="SUPFAM" id="SSF53271">
    <property type="entry name" value="PRTase-like"/>
    <property type="match status" value="1"/>
</dbReference>
<dbReference type="Pfam" id="PF00156">
    <property type="entry name" value="Pribosyltran"/>
    <property type="match status" value="1"/>
</dbReference>
<organism evidence="17 18">
    <name type="scientific">Fimbriimonas ginsengisoli Gsoil 348</name>
    <dbReference type="NCBI Taxonomy" id="661478"/>
    <lineage>
        <taxon>Bacteria</taxon>
        <taxon>Bacillati</taxon>
        <taxon>Armatimonadota</taxon>
        <taxon>Fimbriimonadia</taxon>
        <taxon>Fimbriimonadales</taxon>
        <taxon>Fimbriimonadaceae</taxon>
        <taxon>Fimbriimonas</taxon>
    </lineage>
</organism>
<dbReference type="GO" id="GO:0000287">
    <property type="term" value="F:magnesium ion binding"/>
    <property type="evidence" value="ECO:0007669"/>
    <property type="project" value="TreeGrafter"/>
</dbReference>
<comment type="cofactor">
    <cofactor evidence="1 15">
        <name>Mg(2+)</name>
        <dbReference type="ChEBI" id="CHEBI:18420"/>
    </cofactor>
</comment>
<protein>
    <recommendedName>
        <fullName evidence="15">Hypoxanthine phosphoribosyltransferase</fullName>
        <ecNumber evidence="15">2.4.2.8</ecNumber>
    </recommendedName>
</protein>
<dbReference type="PANTHER" id="PTHR43340">
    <property type="entry name" value="HYPOXANTHINE-GUANINE PHOSPHORIBOSYLTRANSFERASE"/>
    <property type="match status" value="1"/>
</dbReference>
<proteinExistence type="inferred from homology"/>
<evidence type="ECO:0000256" key="12">
    <source>
        <dbReference type="ARBA" id="ARBA00022842"/>
    </source>
</evidence>
<dbReference type="GO" id="GO:0032264">
    <property type="term" value="P:IMP salvage"/>
    <property type="evidence" value="ECO:0007669"/>
    <property type="project" value="UniProtKB-UniPathway"/>
</dbReference>
<evidence type="ECO:0000256" key="9">
    <source>
        <dbReference type="ARBA" id="ARBA00022723"/>
    </source>
</evidence>
<dbReference type="Gene3D" id="3.40.50.2020">
    <property type="match status" value="1"/>
</dbReference>
<gene>
    <name evidence="17" type="ORF">OP10G_4611</name>
</gene>
<accession>A0A068NZ54</accession>